<dbReference type="PROSITE" id="PS51257">
    <property type="entry name" value="PROKAR_LIPOPROTEIN"/>
    <property type="match status" value="1"/>
</dbReference>
<evidence type="ECO:0000256" key="16">
    <source>
        <dbReference type="ARBA" id="ARBA00023172"/>
    </source>
</evidence>
<keyword evidence="4" id="KW-0540">Nuclease</keyword>
<evidence type="ECO:0000259" key="19">
    <source>
        <dbReference type="PROSITE" id="PS50994"/>
    </source>
</evidence>
<dbReference type="Pfam" id="PF00665">
    <property type="entry name" value="rve"/>
    <property type="match status" value="1"/>
</dbReference>
<evidence type="ECO:0000313" key="21">
    <source>
        <dbReference type="Proteomes" id="UP001374535"/>
    </source>
</evidence>
<evidence type="ECO:0000256" key="13">
    <source>
        <dbReference type="ARBA" id="ARBA00022918"/>
    </source>
</evidence>
<reference evidence="20 21" key="1">
    <citation type="journal article" date="2023" name="Life. Sci Alliance">
        <title>Evolutionary insights into 3D genome organization and epigenetic landscape of Vigna mungo.</title>
        <authorList>
            <person name="Junaid A."/>
            <person name="Singh B."/>
            <person name="Bhatia S."/>
        </authorList>
    </citation>
    <scope>NUCLEOTIDE SEQUENCE [LARGE SCALE GENOMIC DNA]</scope>
    <source>
        <strain evidence="20">Urdbean</strain>
    </source>
</reference>
<dbReference type="InterPro" id="IPR012337">
    <property type="entry name" value="RNaseH-like_sf"/>
</dbReference>
<keyword evidence="21" id="KW-1185">Reference proteome</keyword>
<dbReference type="GO" id="GO:0006310">
    <property type="term" value="P:DNA recombination"/>
    <property type="evidence" value="ECO:0007669"/>
    <property type="project" value="UniProtKB-KW"/>
</dbReference>
<dbReference type="InterPro" id="IPR039537">
    <property type="entry name" value="Retrotran_Ty1/copia-like"/>
</dbReference>
<dbReference type="PANTHER" id="PTHR42648:SF11">
    <property type="entry name" value="TRANSPOSON TY4-P GAG-POL POLYPROTEIN"/>
    <property type="match status" value="1"/>
</dbReference>
<dbReference type="SUPFAM" id="SSF56672">
    <property type="entry name" value="DNA/RNA polymerases"/>
    <property type="match status" value="1"/>
</dbReference>
<dbReference type="GO" id="GO:0004190">
    <property type="term" value="F:aspartic-type endopeptidase activity"/>
    <property type="evidence" value="ECO:0007669"/>
    <property type="project" value="UniProtKB-KW"/>
</dbReference>
<keyword evidence="9" id="KW-0378">Hydrolase</keyword>
<dbReference type="GO" id="GO:0004519">
    <property type="term" value="F:endonuclease activity"/>
    <property type="evidence" value="ECO:0007669"/>
    <property type="project" value="UniProtKB-KW"/>
</dbReference>
<keyword evidence="14" id="KW-0548">Nucleotidyltransferase</keyword>
<evidence type="ECO:0000256" key="9">
    <source>
        <dbReference type="ARBA" id="ARBA00022801"/>
    </source>
</evidence>
<dbReference type="Gene3D" id="3.30.420.10">
    <property type="entry name" value="Ribonuclease H-like superfamily/Ribonuclease H"/>
    <property type="match status" value="1"/>
</dbReference>
<evidence type="ECO:0000256" key="17">
    <source>
        <dbReference type="ARBA" id="ARBA00023268"/>
    </source>
</evidence>
<evidence type="ECO:0000256" key="14">
    <source>
        <dbReference type="ARBA" id="ARBA00022932"/>
    </source>
</evidence>
<dbReference type="CDD" id="cd09272">
    <property type="entry name" value="RNase_HI_RT_Ty1"/>
    <property type="match status" value="1"/>
</dbReference>
<proteinExistence type="predicted"/>
<dbReference type="GO" id="GO:0046872">
    <property type="term" value="F:metal ion binding"/>
    <property type="evidence" value="ECO:0007669"/>
    <property type="project" value="UniProtKB-KW"/>
</dbReference>
<dbReference type="Pfam" id="PF14223">
    <property type="entry name" value="Retrotran_gag_2"/>
    <property type="match status" value="1"/>
</dbReference>
<dbReference type="InterPro" id="IPR043502">
    <property type="entry name" value="DNA/RNA_pol_sf"/>
</dbReference>
<gene>
    <name evidence="20" type="ORF">V8G54_022817</name>
</gene>
<dbReference type="SUPFAM" id="SSF53098">
    <property type="entry name" value="Ribonuclease H-like"/>
    <property type="match status" value="1"/>
</dbReference>
<protein>
    <recommendedName>
        <fullName evidence="19">Integrase catalytic domain-containing protein</fullName>
    </recommendedName>
</protein>
<evidence type="ECO:0000256" key="11">
    <source>
        <dbReference type="ARBA" id="ARBA00022842"/>
    </source>
</evidence>
<keyword evidence="12" id="KW-0229">DNA integration</keyword>
<keyword evidence="14" id="KW-0808">Transferase</keyword>
<dbReference type="InterPro" id="IPR057670">
    <property type="entry name" value="SH3_retrovirus"/>
</dbReference>
<keyword evidence="5" id="KW-0479">Metal-binding</keyword>
<keyword evidence="2" id="KW-1188">Viral release from host cell</keyword>
<keyword evidence="14" id="KW-0239">DNA-directed DNA polymerase</keyword>
<keyword evidence="15" id="KW-0917">Virion maturation</keyword>
<evidence type="ECO:0000256" key="1">
    <source>
        <dbReference type="ARBA" id="ARBA00002180"/>
    </source>
</evidence>
<evidence type="ECO:0000256" key="12">
    <source>
        <dbReference type="ARBA" id="ARBA00022908"/>
    </source>
</evidence>
<keyword evidence="13" id="KW-0695">RNA-directed DNA polymerase</keyword>
<dbReference type="GO" id="GO:0005524">
    <property type="term" value="F:ATP binding"/>
    <property type="evidence" value="ECO:0007669"/>
    <property type="project" value="UniProtKB-KW"/>
</dbReference>
<evidence type="ECO:0000256" key="18">
    <source>
        <dbReference type="SAM" id="Coils"/>
    </source>
</evidence>
<keyword evidence="18" id="KW-0175">Coiled coil</keyword>
<keyword evidence="6" id="KW-0547">Nucleotide-binding</keyword>
<dbReference type="GO" id="GO:0003964">
    <property type="term" value="F:RNA-directed DNA polymerase activity"/>
    <property type="evidence" value="ECO:0007669"/>
    <property type="project" value="UniProtKB-KW"/>
</dbReference>
<evidence type="ECO:0000256" key="7">
    <source>
        <dbReference type="ARBA" id="ARBA00022750"/>
    </source>
</evidence>
<dbReference type="Pfam" id="PF22936">
    <property type="entry name" value="Pol_BBD"/>
    <property type="match status" value="1"/>
</dbReference>
<dbReference type="EMBL" id="CP144694">
    <property type="protein sequence ID" value="WVZ02011.1"/>
    <property type="molecule type" value="Genomic_DNA"/>
</dbReference>
<evidence type="ECO:0000256" key="4">
    <source>
        <dbReference type="ARBA" id="ARBA00022722"/>
    </source>
</evidence>
<keyword evidence="16" id="KW-0233">DNA recombination</keyword>
<dbReference type="PROSITE" id="PS50994">
    <property type="entry name" value="INTEGRASE"/>
    <property type="match status" value="1"/>
</dbReference>
<dbReference type="GO" id="GO:0003676">
    <property type="term" value="F:nucleic acid binding"/>
    <property type="evidence" value="ECO:0007669"/>
    <property type="project" value="InterPro"/>
</dbReference>
<dbReference type="PANTHER" id="PTHR42648">
    <property type="entry name" value="TRANSPOSASE, PUTATIVE-RELATED"/>
    <property type="match status" value="1"/>
</dbReference>
<dbReference type="InterPro" id="IPR036397">
    <property type="entry name" value="RNaseH_sf"/>
</dbReference>
<evidence type="ECO:0000256" key="8">
    <source>
        <dbReference type="ARBA" id="ARBA00022759"/>
    </source>
</evidence>
<dbReference type="InterPro" id="IPR054722">
    <property type="entry name" value="PolX-like_BBD"/>
</dbReference>
<dbReference type="Proteomes" id="UP001374535">
    <property type="component" value="Chromosome 7"/>
</dbReference>
<dbReference type="Pfam" id="PF13976">
    <property type="entry name" value="gag_pre-integrs"/>
    <property type="match status" value="1"/>
</dbReference>
<dbReference type="GO" id="GO:0006508">
    <property type="term" value="P:proteolysis"/>
    <property type="evidence" value="ECO:0007669"/>
    <property type="project" value="UniProtKB-KW"/>
</dbReference>
<evidence type="ECO:0000256" key="6">
    <source>
        <dbReference type="ARBA" id="ARBA00022741"/>
    </source>
</evidence>
<organism evidence="20 21">
    <name type="scientific">Vigna mungo</name>
    <name type="common">Black gram</name>
    <name type="synonym">Phaseolus mungo</name>
    <dbReference type="NCBI Taxonomy" id="3915"/>
    <lineage>
        <taxon>Eukaryota</taxon>
        <taxon>Viridiplantae</taxon>
        <taxon>Streptophyta</taxon>
        <taxon>Embryophyta</taxon>
        <taxon>Tracheophyta</taxon>
        <taxon>Spermatophyta</taxon>
        <taxon>Magnoliopsida</taxon>
        <taxon>eudicotyledons</taxon>
        <taxon>Gunneridae</taxon>
        <taxon>Pentapetalae</taxon>
        <taxon>rosids</taxon>
        <taxon>fabids</taxon>
        <taxon>Fabales</taxon>
        <taxon>Fabaceae</taxon>
        <taxon>Papilionoideae</taxon>
        <taxon>50 kb inversion clade</taxon>
        <taxon>NPAAA clade</taxon>
        <taxon>indigoferoid/millettioid clade</taxon>
        <taxon>Phaseoleae</taxon>
        <taxon>Vigna</taxon>
    </lineage>
</organism>
<dbReference type="GO" id="GO:0003887">
    <property type="term" value="F:DNA-directed DNA polymerase activity"/>
    <property type="evidence" value="ECO:0007669"/>
    <property type="project" value="UniProtKB-KW"/>
</dbReference>
<keyword evidence="10" id="KW-0067">ATP-binding</keyword>
<dbReference type="GO" id="GO:0015074">
    <property type="term" value="P:DNA integration"/>
    <property type="evidence" value="ECO:0007669"/>
    <property type="project" value="UniProtKB-KW"/>
</dbReference>
<evidence type="ECO:0000256" key="15">
    <source>
        <dbReference type="ARBA" id="ARBA00023113"/>
    </source>
</evidence>
<evidence type="ECO:0000256" key="5">
    <source>
        <dbReference type="ARBA" id="ARBA00022723"/>
    </source>
</evidence>
<dbReference type="Pfam" id="PF07727">
    <property type="entry name" value="RVT_2"/>
    <property type="match status" value="1"/>
</dbReference>
<feature type="coiled-coil region" evidence="18">
    <location>
        <begin position="63"/>
        <end position="98"/>
    </location>
</feature>
<evidence type="ECO:0000256" key="2">
    <source>
        <dbReference type="ARBA" id="ARBA00022612"/>
    </source>
</evidence>
<keyword evidence="8" id="KW-0255">Endonuclease</keyword>
<name>A0AAQ3RS00_VIGMU</name>
<keyword evidence="7" id="KW-0064">Aspartyl protease</keyword>
<dbReference type="InterPro" id="IPR025724">
    <property type="entry name" value="GAG-pre-integrase_dom"/>
</dbReference>
<keyword evidence="11" id="KW-0460">Magnesium</keyword>
<evidence type="ECO:0000256" key="3">
    <source>
        <dbReference type="ARBA" id="ARBA00022670"/>
    </source>
</evidence>
<dbReference type="AlphaFoldDB" id="A0AAQ3RS00"/>
<keyword evidence="17" id="KW-0511">Multifunctional enzyme</keyword>
<evidence type="ECO:0000313" key="20">
    <source>
        <dbReference type="EMBL" id="WVZ02011.1"/>
    </source>
</evidence>
<dbReference type="InterPro" id="IPR013103">
    <property type="entry name" value="RVT_2"/>
</dbReference>
<keyword evidence="3" id="KW-0645">Protease</keyword>
<feature type="domain" description="Integrase catalytic" evidence="19">
    <location>
        <begin position="425"/>
        <end position="592"/>
    </location>
</feature>
<accession>A0AAQ3RS00</accession>
<dbReference type="Pfam" id="PF25597">
    <property type="entry name" value="SH3_retrovirus"/>
    <property type="match status" value="1"/>
</dbReference>
<comment type="function">
    <text evidence="1">The aspartyl protease (PR) mediates the proteolytic cleavages of the Gag and Gag-Pol polyproteins after assembly of the VLP.</text>
</comment>
<evidence type="ECO:0000256" key="10">
    <source>
        <dbReference type="ARBA" id="ARBA00022840"/>
    </source>
</evidence>
<sequence>MREQETVEGYIGRIQVVVNAMSACDKIVKDKKIVHKILRTLTPQYDHIVVAILESKDLGKLKVEELQISLEIHEQRLLERKAEEQDAIQNTSQALQAKTYKNRGTGRGREMEVDSVHNKTEMLKATNKGVAEVEENPEAEAAERILTRGTYSVLRCWHNDNAKKEENDEANLAKEELVSDSDHIALMSMVSDKRSDGKWITTRDESLQRVTSIDKGRCGKRTAQTEQVSSNEELKHAKKEEEMSWYLDSACSNHMTGNRSWLIDLDTSVKSSVCFVDDSVIRAEGSGKVLITRKDGKPVYMHNVLYVPTMRSNLLSLGQLLEKGYTMSLQKRNIEIDHQGAIARNRTFKVNLNAVEIQCLAAEGANEKEWLWHYRFGHLNFRSLCQLRDKNLVRGIPEFFVPSKVCEGCAAGKQTRSIFKRYTYKRAVQVLNVIHADVCGPFDVLSLGGNRYFLFFVDEFSRKLWIYLLKEKKEIYTCFVQFCCMAERQSGHQVKIIRTDGGGKFNSIDMSVYCADKGIKHEVTVPYTPQHNGLAERRNRMILDMVRCMIKGKGLPKFIWCEAVATAIYILNRCPTKALSDSTPEEMWSKTKPDVRHLKVFGSIYYKHIPSERRKKLDNRSEVLILVGYHPTGAYRMFDPVKHQVVIGRDIIIDEAATYKWKEDEVVPTQGSGNVITIWTGENRLEEIITEAVTVDGDTRRSQRTRFPSTRLNNYELFSDGDVTDSDDIVQCALFTGAELLTLEQAIEIKEWRDAMQEELTAIDHRREVGIQNQVQTRWNSGKTESKKPRIDFNDVYAPVARIETVRLVVAIANVKGWIIHQMDEEVFVNQPPGFTIKGQESKVYQLNKALYGLRQAPYGFKKCTVEYGIYIQFAEQVGTIVVCLYVDDLLITGSSTREIERFKTKMKNELEMTDLGRLGYFLGMEFVQTEDGMIMHQRKYILETLERFNLKNCNSMCTPVMANIKLSCHQEEAKVDATLYKQMVGTLRYICNSRPDISFGVGLISRFMHDPRQPHLYAVKHIFRYLKGTADHGLYFPRIVEDTNNVLEAWCDADWSGDQVDRKSTFGYLFKLMGASISWCSKKQAVVALSSCEAEYISAAEAVCQCAWVETILRELMIEHPKPTQLMVDNRSAISLSKNPISHGISKHIETKFHYLREHVSEGKLELVYCSTDEQIANVFTKPLRQSRFEKLRDLLGVKSLSECLETTEWSGATALGAAMDCFEPTTLVNNGG</sequence>
<dbReference type="InterPro" id="IPR001584">
    <property type="entry name" value="Integrase_cat-core"/>
</dbReference>